<dbReference type="RefSeq" id="WP_095746847.1">
    <property type="nucleotide sequence ID" value="NZ_CP023284.1"/>
</dbReference>
<dbReference type="Gene3D" id="1.10.1040.10">
    <property type="entry name" value="N-(1-d-carboxylethyl)-l-norvaline Dehydrogenase, domain 2"/>
    <property type="match status" value="1"/>
</dbReference>
<protein>
    <recommendedName>
        <fullName evidence="3">3-hydroxyacyl-CoA dehydrogenase</fullName>
    </recommendedName>
</protein>
<name>A0A250DRA2_9BURK</name>
<dbReference type="PANTHER" id="PTHR43612">
    <property type="entry name" value="TRIFUNCTIONAL ENZYME SUBUNIT ALPHA"/>
    <property type="match status" value="1"/>
</dbReference>
<dbReference type="InterPro" id="IPR029045">
    <property type="entry name" value="ClpP/crotonase-like_dom_sf"/>
</dbReference>
<dbReference type="Pfam" id="PF00378">
    <property type="entry name" value="ECH_1"/>
    <property type="match status" value="1"/>
</dbReference>
<gene>
    <name evidence="1" type="ORF">CKY39_28800</name>
</gene>
<organism evidence="1 2">
    <name type="scientific">Variovorax boronicumulans</name>
    <dbReference type="NCBI Taxonomy" id="436515"/>
    <lineage>
        <taxon>Bacteria</taxon>
        <taxon>Pseudomonadati</taxon>
        <taxon>Pseudomonadota</taxon>
        <taxon>Betaproteobacteria</taxon>
        <taxon>Burkholderiales</taxon>
        <taxon>Comamonadaceae</taxon>
        <taxon>Variovorax</taxon>
    </lineage>
</organism>
<reference evidence="1 2" key="1">
    <citation type="submission" date="2017-09" db="EMBL/GenBank/DDBJ databases">
        <title>The diverse metabolic capabilities of V. boronicumulans make it an excellent choice for continued studies on novel biodegradation.</title>
        <authorList>
            <person name="Sun S."/>
        </authorList>
    </citation>
    <scope>NUCLEOTIDE SEQUENCE [LARGE SCALE GENOMIC DNA]</scope>
    <source>
        <strain evidence="1 2">J1</strain>
    </source>
</reference>
<dbReference type="CDD" id="cd06558">
    <property type="entry name" value="crotonase-like"/>
    <property type="match status" value="1"/>
</dbReference>
<dbReference type="PANTHER" id="PTHR43612:SF3">
    <property type="entry name" value="TRIFUNCTIONAL ENZYME SUBUNIT ALPHA, MITOCHONDRIAL"/>
    <property type="match status" value="1"/>
</dbReference>
<sequence>MHSNIRFEVDADGVALLTLDVPDRPMNVFTPGFTADLRAAVAQIAQRADVRGAVITSGKASGFMAGADLKDLVGFHATGGSAADAAEAIAPGGRVLRELERCGKPVAVAINGVALGGGFELALACHYRVLLDEPRAVVGLPEVTVGLLPVGGGTQRLPRLVGIARALPLLLSGQHVAPAEALALGMVDALAPADQLVAVARRWVLDHPDAGQQPWDVKGFQVPGGAGALAPHAGASFGATLAQVRRDTHDQLPAPLAILSAVYEGTQLPMDAGLAVEAQCFGPLLAGPVARNLMRTLFVNRGAALRRKGDLSTVNAAYVERLRQLYRSEGAALLSEGVSPALIANAARQAGLGESPLAADAPATQATTSQPDARAVGERLLSLLALEAARCLEEGVLKQPVEADLGAVLALGYPDWTGGTLSYIETVGLAAFVARCDALAQRHGERFKPTAALRQRAQSNTLFYPVEHAA</sequence>
<dbReference type="InterPro" id="IPR013328">
    <property type="entry name" value="6PGD_dom2"/>
</dbReference>
<evidence type="ECO:0000313" key="1">
    <source>
        <dbReference type="EMBL" id="ATA56772.1"/>
    </source>
</evidence>
<dbReference type="InterPro" id="IPR050136">
    <property type="entry name" value="FA_oxidation_alpha_subunit"/>
</dbReference>
<proteinExistence type="predicted"/>
<dbReference type="InterPro" id="IPR001753">
    <property type="entry name" value="Enoyl-CoA_hydra/iso"/>
</dbReference>
<dbReference type="KEGG" id="vbo:CKY39_28800"/>
<dbReference type="SUPFAM" id="SSF48179">
    <property type="entry name" value="6-phosphogluconate dehydrogenase C-terminal domain-like"/>
    <property type="match status" value="1"/>
</dbReference>
<dbReference type="Gene3D" id="3.90.226.10">
    <property type="entry name" value="2-enoyl-CoA Hydratase, Chain A, domain 1"/>
    <property type="match status" value="1"/>
</dbReference>
<dbReference type="EMBL" id="CP023284">
    <property type="protein sequence ID" value="ATA56772.1"/>
    <property type="molecule type" value="Genomic_DNA"/>
</dbReference>
<dbReference type="InterPro" id="IPR008927">
    <property type="entry name" value="6-PGluconate_DH-like_C_sf"/>
</dbReference>
<accession>A0A250DRA2</accession>
<dbReference type="GO" id="GO:0006635">
    <property type="term" value="P:fatty acid beta-oxidation"/>
    <property type="evidence" value="ECO:0007669"/>
    <property type="project" value="TreeGrafter"/>
</dbReference>
<dbReference type="SUPFAM" id="SSF52096">
    <property type="entry name" value="ClpP/crotonase"/>
    <property type="match status" value="1"/>
</dbReference>
<dbReference type="GO" id="GO:0004300">
    <property type="term" value="F:enoyl-CoA hydratase activity"/>
    <property type="evidence" value="ECO:0007669"/>
    <property type="project" value="TreeGrafter"/>
</dbReference>
<dbReference type="AlphaFoldDB" id="A0A250DRA2"/>
<evidence type="ECO:0000313" key="2">
    <source>
        <dbReference type="Proteomes" id="UP000217154"/>
    </source>
</evidence>
<dbReference type="GO" id="GO:0016509">
    <property type="term" value="F:long-chain (3S)-3-hydroxyacyl-CoA dehydrogenase (NAD+) activity"/>
    <property type="evidence" value="ECO:0007669"/>
    <property type="project" value="TreeGrafter"/>
</dbReference>
<dbReference type="Proteomes" id="UP000217154">
    <property type="component" value="Chromosome"/>
</dbReference>
<evidence type="ECO:0008006" key="3">
    <source>
        <dbReference type="Google" id="ProtNLM"/>
    </source>
</evidence>